<dbReference type="EMBL" id="JBBYHV010000001">
    <property type="protein sequence ID" value="MEL1250912.1"/>
    <property type="molecule type" value="Genomic_DNA"/>
</dbReference>
<name>A0ABU9IGR4_9SPHN</name>
<protein>
    <recommendedName>
        <fullName evidence="5">Protein TonB</fullName>
    </recommendedName>
</protein>
<evidence type="ECO:0000313" key="4">
    <source>
        <dbReference type="Proteomes" id="UP001497045"/>
    </source>
</evidence>
<reference evidence="3 4" key="1">
    <citation type="submission" date="2024-04" db="EMBL/GenBank/DDBJ databases">
        <title>Aurantiacibacter sp. DGU6 16S ribosomal RNA gene Genome sequencing and assembly.</title>
        <authorList>
            <person name="Park S."/>
        </authorList>
    </citation>
    <scope>NUCLEOTIDE SEQUENCE [LARGE SCALE GENOMIC DNA]</scope>
    <source>
        <strain evidence="3 4">DGU6</strain>
    </source>
</reference>
<evidence type="ECO:0008006" key="5">
    <source>
        <dbReference type="Google" id="ProtNLM"/>
    </source>
</evidence>
<evidence type="ECO:0000313" key="3">
    <source>
        <dbReference type="EMBL" id="MEL1250912.1"/>
    </source>
</evidence>
<feature type="region of interest" description="Disordered" evidence="1">
    <location>
        <begin position="64"/>
        <end position="107"/>
    </location>
</feature>
<feature type="compositionally biased region" description="Low complexity" evidence="1">
    <location>
        <begin position="85"/>
        <end position="107"/>
    </location>
</feature>
<keyword evidence="2" id="KW-0472">Membrane</keyword>
<feature type="region of interest" description="Disordered" evidence="1">
    <location>
        <begin position="122"/>
        <end position="172"/>
    </location>
</feature>
<keyword evidence="2" id="KW-0812">Transmembrane</keyword>
<organism evidence="3 4">
    <name type="scientific">Aurantiacibacter gilvus</name>
    <dbReference type="NCBI Taxonomy" id="3139141"/>
    <lineage>
        <taxon>Bacteria</taxon>
        <taxon>Pseudomonadati</taxon>
        <taxon>Pseudomonadota</taxon>
        <taxon>Alphaproteobacteria</taxon>
        <taxon>Sphingomonadales</taxon>
        <taxon>Erythrobacteraceae</taxon>
        <taxon>Aurantiacibacter</taxon>
    </lineage>
</organism>
<dbReference type="RefSeq" id="WP_341673422.1">
    <property type="nucleotide sequence ID" value="NZ_JBBYHV010000001.1"/>
</dbReference>
<evidence type="ECO:0000256" key="1">
    <source>
        <dbReference type="SAM" id="MobiDB-lite"/>
    </source>
</evidence>
<accession>A0ABU9IGR4</accession>
<feature type="transmembrane region" description="Helical" evidence="2">
    <location>
        <begin position="33"/>
        <end position="54"/>
    </location>
</feature>
<proteinExistence type="predicted"/>
<gene>
    <name evidence="3" type="ORF">AAEO60_09535</name>
</gene>
<keyword evidence="2" id="KW-1133">Transmembrane helix</keyword>
<comment type="caution">
    <text evidence="3">The sequence shown here is derived from an EMBL/GenBank/DDBJ whole genome shotgun (WGS) entry which is preliminary data.</text>
</comment>
<keyword evidence="4" id="KW-1185">Reference proteome</keyword>
<sequence>MTIASHPQTAEPASRWQSARLNLRQGLSRRAPGIVLTLAIEAVFILLLLSLGLVRDEPERETVPITTFDIGNPPEPAEAEEESEQAPAPASAPPVAAAPEQPVSVDPALPDLELPALVPRRTQQLPVPPPSPQPTPSASPTIGVRIREGSSYGPADTGSSRGEDSNVVGTAPDGSPLYAARWYREPRDSELAGYLSTARSTGWGLIACKTAPNWRVVDCEVVDEYPQGSGIARATQAAAWQFQVRPPRIGGQYQVGSWVRIRIDYGRTQRTL</sequence>
<dbReference type="Proteomes" id="UP001497045">
    <property type="component" value="Unassembled WGS sequence"/>
</dbReference>
<evidence type="ECO:0000256" key="2">
    <source>
        <dbReference type="SAM" id="Phobius"/>
    </source>
</evidence>
<feature type="compositionally biased region" description="Pro residues" evidence="1">
    <location>
        <begin position="126"/>
        <end position="137"/>
    </location>
</feature>